<dbReference type="RefSeq" id="WP_111512851.1">
    <property type="nucleotide sequence ID" value="NZ_QFYR01000001.1"/>
</dbReference>
<dbReference type="OrthoDB" id="10007704at2"/>
<dbReference type="AlphaFoldDB" id="A0A328ANI4"/>
<evidence type="ECO:0000313" key="1">
    <source>
        <dbReference type="EMBL" id="RAK56500.1"/>
    </source>
</evidence>
<gene>
    <name evidence="1" type="ORF">DJ018_00505</name>
</gene>
<name>A0A328ANI4_9CAUL</name>
<comment type="caution">
    <text evidence="1">The sequence shown here is derived from an EMBL/GenBank/DDBJ whole genome shotgun (WGS) entry which is preliminary data.</text>
</comment>
<accession>A0A328ANI4</accession>
<proteinExistence type="predicted"/>
<dbReference type="Proteomes" id="UP000249725">
    <property type="component" value="Unassembled WGS sequence"/>
</dbReference>
<organism evidence="1 2">
    <name type="scientific">Phenylobacterium deserti</name>
    <dbReference type="NCBI Taxonomy" id="1914756"/>
    <lineage>
        <taxon>Bacteria</taxon>
        <taxon>Pseudomonadati</taxon>
        <taxon>Pseudomonadota</taxon>
        <taxon>Alphaproteobacteria</taxon>
        <taxon>Caulobacterales</taxon>
        <taxon>Caulobacteraceae</taxon>
        <taxon>Phenylobacterium</taxon>
    </lineage>
</organism>
<sequence length="62" mass="6553">MEALTSREFVLRALAAAEIAESCTRPDLRQSFFDLSEQWLSCAGAAADTASAGDMGAMRPSA</sequence>
<keyword evidence="2" id="KW-1185">Reference proteome</keyword>
<dbReference type="EMBL" id="QFYR01000001">
    <property type="protein sequence ID" value="RAK56500.1"/>
    <property type="molecule type" value="Genomic_DNA"/>
</dbReference>
<evidence type="ECO:0000313" key="2">
    <source>
        <dbReference type="Proteomes" id="UP000249725"/>
    </source>
</evidence>
<reference evidence="2" key="1">
    <citation type="submission" date="2018-05" db="EMBL/GenBank/DDBJ databases">
        <authorList>
            <person name="Li X."/>
        </authorList>
    </citation>
    <scope>NUCLEOTIDE SEQUENCE [LARGE SCALE GENOMIC DNA]</scope>
    <source>
        <strain evidence="2">YIM 73061</strain>
    </source>
</reference>
<protein>
    <submittedName>
        <fullName evidence="1">Uncharacterized protein</fullName>
    </submittedName>
</protein>